<protein>
    <submittedName>
        <fullName evidence="1">Ixodegrin B</fullName>
    </submittedName>
</protein>
<organism evidence="1">
    <name type="scientific">Rhipicephalus appendiculatus</name>
    <name type="common">Brown ear tick</name>
    <dbReference type="NCBI Taxonomy" id="34631"/>
    <lineage>
        <taxon>Eukaryota</taxon>
        <taxon>Metazoa</taxon>
        <taxon>Ecdysozoa</taxon>
        <taxon>Arthropoda</taxon>
        <taxon>Chelicerata</taxon>
        <taxon>Arachnida</taxon>
        <taxon>Acari</taxon>
        <taxon>Parasitiformes</taxon>
        <taxon>Ixodida</taxon>
        <taxon>Ixodoidea</taxon>
        <taxon>Ixodidae</taxon>
        <taxon>Rhipicephalinae</taxon>
        <taxon>Rhipicephalus</taxon>
        <taxon>Rhipicephalus</taxon>
    </lineage>
</organism>
<accession>A0A131YHF1</accession>
<dbReference type="Gene3D" id="2.10.80.10">
    <property type="entry name" value="Lipase, subunit A"/>
    <property type="match status" value="1"/>
</dbReference>
<proteinExistence type="predicted"/>
<evidence type="ECO:0000313" key="1">
    <source>
        <dbReference type="EMBL" id="JAP77910.1"/>
    </source>
</evidence>
<reference evidence="1" key="1">
    <citation type="journal article" date="2016" name="Ticks Tick Borne Dis.">
        <title>De novo assembly and annotation of the salivary gland transcriptome of Rhipicephalus appendiculatus male and female ticks during blood feeding.</title>
        <authorList>
            <person name="de Castro M.H."/>
            <person name="de Klerk D."/>
            <person name="Pienaar R."/>
            <person name="Latif A.A."/>
            <person name="Rees D.J."/>
            <person name="Mans B.J."/>
        </authorList>
    </citation>
    <scope>NUCLEOTIDE SEQUENCE</scope>
    <source>
        <tissue evidence="1">Salivary glands</tissue>
    </source>
</reference>
<sequence>MWQASPEDRYFLRAHRIRLRNQQCNHKTVCDEGLCCLKRRGDDLPRCQSLAYRGKKCSLRTLEMVYFYYCPCGLNQGTCDNGVCV</sequence>
<dbReference type="AlphaFoldDB" id="A0A131YHF1"/>
<name>A0A131YHF1_RHIAP</name>
<dbReference type="EMBL" id="GEDV01010647">
    <property type="protein sequence ID" value="JAP77910.1"/>
    <property type="molecule type" value="Transcribed_RNA"/>
</dbReference>